<evidence type="ECO:0000313" key="7">
    <source>
        <dbReference type="Proteomes" id="UP000217289"/>
    </source>
</evidence>
<accession>A0A250IF66</accession>
<evidence type="ECO:0000256" key="1">
    <source>
        <dbReference type="ARBA" id="ARBA00008467"/>
    </source>
</evidence>
<dbReference type="InterPro" id="IPR016039">
    <property type="entry name" value="Thiolase-like"/>
</dbReference>
<dbReference type="AlphaFoldDB" id="A0A250IF66"/>
<protein>
    <submittedName>
        <fullName evidence="6">Actinorhodin polyketide beta-ketoacyl synthase</fullName>
    </submittedName>
</protein>
<dbReference type="KEGG" id="mbd:MEBOL_003041"/>
<dbReference type="SMART" id="SM00825">
    <property type="entry name" value="PKS_KS"/>
    <property type="match status" value="1"/>
</dbReference>
<evidence type="ECO:0000313" key="6">
    <source>
        <dbReference type="EMBL" id="ATB29586.1"/>
    </source>
</evidence>
<organism evidence="6 7">
    <name type="scientific">Melittangium boletus DSM 14713</name>
    <dbReference type="NCBI Taxonomy" id="1294270"/>
    <lineage>
        <taxon>Bacteria</taxon>
        <taxon>Pseudomonadati</taxon>
        <taxon>Myxococcota</taxon>
        <taxon>Myxococcia</taxon>
        <taxon>Myxococcales</taxon>
        <taxon>Cystobacterineae</taxon>
        <taxon>Archangiaceae</taxon>
        <taxon>Melittangium</taxon>
    </lineage>
</organism>
<dbReference type="InterPro" id="IPR000794">
    <property type="entry name" value="Beta-ketoacyl_synthase"/>
</dbReference>
<dbReference type="CDD" id="cd00832">
    <property type="entry name" value="CLF"/>
    <property type="match status" value="1"/>
</dbReference>
<dbReference type="Gene3D" id="3.40.47.10">
    <property type="match status" value="2"/>
</dbReference>
<keyword evidence="3" id="KW-0012">Acyltransferase</keyword>
<dbReference type="PANTHER" id="PTHR11712">
    <property type="entry name" value="POLYKETIDE SYNTHASE-RELATED"/>
    <property type="match status" value="1"/>
</dbReference>
<dbReference type="PROSITE" id="PS52004">
    <property type="entry name" value="KS3_2"/>
    <property type="match status" value="1"/>
</dbReference>
<name>A0A250IF66_9BACT</name>
<comment type="similarity">
    <text evidence="1 4">Belongs to the thiolase-like superfamily. Beta-ketoacyl-ACP synthases family.</text>
</comment>
<dbReference type="Pfam" id="PF00109">
    <property type="entry name" value="ketoacyl-synt"/>
    <property type="match status" value="1"/>
</dbReference>
<dbReference type="Pfam" id="PF02801">
    <property type="entry name" value="Ketoacyl-synt_C"/>
    <property type="match status" value="1"/>
</dbReference>
<evidence type="ECO:0000256" key="4">
    <source>
        <dbReference type="RuleBase" id="RU003694"/>
    </source>
</evidence>
<evidence type="ECO:0000259" key="5">
    <source>
        <dbReference type="PROSITE" id="PS52004"/>
    </source>
</evidence>
<dbReference type="InterPro" id="IPR020841">
    <property type="entry name" value="PKS_Beta-ketoAc_synthase_dom"/>
</dbReference>
<proteinExistence type="inferred from homology"/>
<dbReference type="RefSeq" id="WP_218920909.1">
    <property type="nucleotide sequence ID" value="NZ_CP022163.1"/>
</dbReference>
<dbReference type="InterPro" id="IPR014030">
    <property type="entry name" value="Ketoacyl_synth_N"/>
</dbReference>
<evidence type="ECO:0000256" key="2">
    <source>
        <dbReference type="ARBA" id="ARBA00022679"/>
    </source>
</evidence>
<evidence type="ECO:0000256" key="3">
    <source>
        <dbReference type="ARBA" id="ARBA00023315"/>
    </source>
</evidence>
<dbReference type="EMBL" id="CP022163">
    <property type="protein sequence ID" value="ATB29586.1"/>
    <property type="molecule type" value="Genomic_DNA"/>
</dbReference>
<feature type="domain" description="Ketosynthase family 3 (KS3)" evidence="5">
    <location>
        <begin position="6"/>
        <end position="408"/>
    </location>
</feature>
<keyword evidence="2 4" id="KW-0808">Transferase</keyword>
<dbReference type="Proteomes" id="UP000217289">
    <property type="component" value="Chromosome"/>
</dbReference>
<dbReference type="GO" id="GO:0006633">
    <property type="term" value="P:fatty acid biosynthetic process"/>
    <property type="evidence" value="ECO:0007669"/>
    <property type="project" value="TreeGrafter"/>
</dbReference>
<dbReference type="InterPro" id="IPR014031">
    <property type="entry name" value="Ketoacyl_synth_C"/>
</dbReference>
<dbReference type="SUPFAM" id="SSF53901">
    <property type="entry name" value="Thiolase-like"/>
    <property type="match status" value="2"/>
</dbReference>
<dbReference type="GO" id="GO:0004315">
    <property type="term" value="F:3-oxoacyl-[acyl-carrier-protein] synthase activity"/>
    <property type="evidence" value="ECO:0007669"/>
    <property type="project" value="TreeGrafter"/>
</dbReference>
<keyword evidence="7" id="KW-1185">Reference proteome</keyword>
<reference evidence="6 7" key="1">
    <citation type="submission" date="2017-06" db="EMBL/GenBank/DDBJ databases">
        <authorList>
            <person name="Kim H.J."/>
            <person name="Triplett B.A."/>
        </authorList>
    </citation>
    <scope>NUCLEOTIDE SEQUENCE [LARGE SCALE GENOMIC DNA]</scope>
    <source>
        <strain evidence="6 7">DSM 14713</strain>
    </source>
</reference>
<gene>
    <name evidence="6" type="ORF">MEBOL_003041</name>
</gene>
<dbReference type="PANTHER" id="PTHR11712:SF322">
    <property type="entry name" value="POLYKETIDE BETA-KETOACYL SYNTHASE 2-RELATED"/>
    <property type="match status" value="1"/>
</dbReference>
<sequence>MNALDSGRAVITGISAIAPNGLGVRAWWDATLSGRGGLQRPTRFDPGLYPIQLAGEVRDFNPSQLVDGRLIVQTDLWTQFGLAAASMALEDARLDPRKMQAYEMSVISASSSGGNEFGQREIERLWSKGPQFVSVYQSIGWFYAASTGQLSIKYGMKGTCSSVVSEQAGGLDAVGHARRVLRNGARMALAGGTEAPLSPYALTCQLSHGLLSHRAEPSRAYVPFDTEACGYVPGEGGAMFILEDEAAARARGVERLYGEIAGYAATFDPRPGSGREPGLYRAAEQALADAGIAPKDIDVVFADAAGIPALDRIEAEALIRLFGPRGVPVTAPKTMTGRLYAGGAALDVVAALLTITDSVIPPTMGTRELAPGCDLDLVLDKPRKAPVSTALVLARGFGGFNSAVVVRRTG</sequence>